<sequence length="125" mass="13483">MNPLTVFLLCLFGVYSGCNGQQEDPCLSLYTDGMRKCFSDITGLPSDDVKDVLMDEQQNAGTIKTICSKDAKLIECIETMTADTSKSSVCGEQNGVMKIAMITTSLKYKVDTLCGPGTPPQTVSH</sequence>
<feature type="chain" id="PRO_5042430768" evidence="1">
    <location>
        <begin position="21"/>
        <end position="125"/>
    </location>
</feature>
<dbReference type="EnsemblMetazoa" id="G12684.2">
    <property type="protein sequence ID" value="G12684.2:cds"/>
    <property type="gene ID" value="G12684"/>
</dbReference>
<keyword evidence="1" id="KW-0732">Signal</keyword>
<protein>
    <submittedName>
        <fullName evidence="2">Uncharacterized protein</fullName>
    </submittedName>
</protein>
<dbReference type="EnsemblMetazoa" id="G12684.3">
    <property type="protein sequence ID" value="G12684.3:cds"/>
    <property type="gene ID" value="G12684"/>
</dbReference>
<dbReference type="AlphaFoldDB" id="A0A8W8I697"/>
<accession>A0A8W8I697</accession>
<dbReference type="OMA" id="EIEDTIC"/>
<dbReference type="GeneID" id="105335279"/>
<name>A0A8W8I697_MAGGI</name>
<dbReference type="KEGG" id="crg:105335279"/>
<dbReference type="Proteomes" id="UP000005408">
    <property type="component" value="Unassembled WGS sequence"/>
</dbReference>
<dbReference type="RefSeq" id="XP_011437400.2">
    <property type="nucleotide sequence ID" value="XM_011439098.4"/>
</dbReference>
<feature type="signal peptide" evidence="1">
    <location>
        <begin position="1"/>
        <end position="20"/>
    </location>
</feature>
<evidence type="ECO:0000313" key="2">
    <source>
        <dbReference type="EnsemblMetazoa" id="G12684.3:cds"/>
    </source>
</evidence>
<evidence type="ECO:0000256" key="1">
    <source>
        <dbReference type="SAM" id="SignalP"/>
    </source>
</evidence>
<dbReference type="OrthoDB" id="10483843at2759"/>
<proteinExistence type="predicted"/>
<keyword evidence="3" id="KW-1185">Reference proteome</keyword>
<organism evidence="2 3">
    <name type="scientific">Magallana gigas</name>
    <name type="common">Pacific oyster</name>
    <name type="synonym">Crassostrea gigas</name>
    <dbReference type="NCBI Taxonomy" id="29159"/>
    <lineage>
        <taxon>Eukaryota</taxon>
        <taxon>Metazoa</taxon>
        <taxon>Spiralia</taxon>
        <taxon>Lophotrochozoa</taxon>
        <taxon>Mollusca</taxon>
        <taxon>Bivalvia</taxon>
        <taxon>Autobranchia</taxon>
        <taxon>Pteriomorphia</taxon>
        <taxon>Ostreida</taxon>
        <taxon>Ostreoidea</taxon>
        <taxon>Ostreidae</taxon>
        <taxon>Magallana</taxon>
    </lineage>
</organism>
<evidence type="ECO:0000313" key="3">
    <source>
        <dbReference type="Proteomes" id="UP000005408"/>
    </source>
</evidence>
<reference evidence="2" key="1">
    <citation type="submission" date="2022-08" db="UniProtKB">
        <authorList>
            <consortium name="EnsemblMetazoa"/>
        </authorList>
    </citation>
    <scope>IDENTIFICATION</scope>
    <source>
        <strain evidence="2">05x7-T-G4-1.051#20</strain>
    </source>
</reference>